<reference evidence="4 5" key="1">
    <citation type="submission" date="2018-06" db="EMBL/GenBank/DDBJ databases">
        <authorList>
            <consortium name="Pathogen Informatics"/>
            <person name="Doyle S."/>
        </authorList>
    </citation>
    <scope>NUCLEOTIDE SEQUENCE [LARGE SCALE GENOMIC DNA]</scope>
    <source>
        <strain evidence="3 5">NCTC10926</strain>
        <strain evidence="2 4">NCTC11296</strain>
    </source>
</reference>
<evidence type="ECO:0000313" key="2">
    <source>
        <dbReference type="EMBL" id="STO70310.1"/>
    </source>
</evidence>
<dbReference type="SUPFAM" id="SSF53448">
    <property type="entry name" value="Nucleotide-diphospho-sugar transferases"/>
    <property type="match status" value="1"/>
</dbReference>
<dbReference type="Proteomes" id="UP000254465">
    <property type="component" value="Unassembled WGS sequence"/>
</dbReference>
<organism evidence="2 4">
    <name type="scientific">Avibacterium paragallinarum</name>
    <name type="common">Haemophilus gallinarum</name>
    <dbReference type="NCBI Taxonomy" id="728"/>
    <lineage>
        <taxon>Bacteria</taxon>
        <taxon>Pseudomonadati</taxon>
        <taxon>Pseudomonadota</taxon>
        <taxon>Gammaproteobacteria</taxon>
        <taxon>Pasteurellales</taxon>
        <taxon>Pasteurellaceae</taxon>
        <taxon>Avibacterium</taxon>
    </lineage>
</organism>
<protein>
    <submittedName>
        <fullName evidence="2">Glycosyltransferase</fullName>
    </submittedName>
    <submittedName>
        <fullName evidence="3">Mannosyltransferase OCH1 and related enzymes</fullName>
    </submittedName>
</protein>
<keyword evidence="3" id="KW-0328">Glycosyltransferase</keyword>
<evidence type="ECO:0000256" key="1">
    <source>
        <dbReference type="ARBA" id="ARBA00022679"/>
    </source>
</evidence>
<evidence type="ECO:0000313" key="4">
    <source>
        <dbReference type="Proteomes" id="UP000254465"/>
    </source>
</evidence>
<dbReference type="EMBL" id="UFSW01000002">
    <property type="protein sequence ID" value="SUV40502.1"/>
    <property type="molecule type" value="Genomic_DNA"/>
</dbReference>
<keyword evidence="1 2" id="KW-0808">Transferase</keyword>
<evidence type="ECO:0000313" key="3">
    <source>
        <dbReference type="EMBL" id="SUV40502.1"/>
    </source>
</evidence>
<dbReference type="Pfam" id="PF04488">
    <property type="entry name" value="Gly_transf_sug"/>
    <property type="match status" value="1"/>
</dbReference>
<dbReference type="GO" id="GO:0016020">
    <property type="term" value="C:membrane"/>
    <property type="evidence" value="ECO:0007669"/>
    <property type="project" value="GOC"/>
</dbReference>
<dbReference type="GO" id="GO:0051999">
    <property type="term" value="P:mannosyl-inositol phosphorylceramide biosynthetic process"/>
    <property type="evidence" value="ECO:0007669"/>
    <property type="project" value="TreeGrafter"/>
</dbReference>
<dbReference type="GO" id="GO:0000030">
    <property type="term" value="F:mannosyltransferase activity"/>
    <property type="evidence" value="ECO:0007669"/>
    <property type="project" value="TreeGrafter"/>
</dbReference>
<dbReference type="Gene3D" id="3.90.550.20">
    <property type="match status" value="1"/>
</dbReference>
<accession>A0A377I5H5</accession>
<sequence>MWYTVLKTYIFWGMGHKMKYGLNSKKILVTNSVLRLIGNVVKTLSYPFHFLFPRKRFTLPEFSPARKENLNYQISPTIWQTNYTNKVTLPIYCTYLINRFFSPSFNYRYMGTEEREKYIKQNAPQRFYEAYIRLNDGAAQADFWRLFVLYNEGGVYIDIDGHLVWKLEEIIKPNDSEVLIKRRDSYTNFFIASKKGNSFLLDTLILIVENIEQGRTENGVFCLTGPVTLNNALKDKVVNCRKDKLTCVQGTFSNEYFQYMDKKKGKWIHKKSEDLLK</sequence>
<dbReference type="Proteomes" id="UP000254620">
    <property type="component" value="Unassembled WGS sequence"/>
</dbReference>
<dbReference type="EMBL" id="UGHK01000001">
    <property type="protein sequence ID" value="STO70310.1"/>
    <property type="molecule type" value="Genomic_DNA"/>
</dbReference>
<proteinExistence type="predicted"/>
<dbReference type="InterPro" id="IPR051706">
    <property type="entry name" value="Glycosyltransferase_domain"/>
</dbReference>
<name>A0A377I5H5_AVIPA</name>
<dbReference type="PANTHER" id="PTHR32385">
    <property type="entry name" value="MANNOSYL PHOSPHORYLINOSITOL CERAMIDE SYNTHASE"/>
    <property type="match status" value="1"/>
</dbReference>
<dbReference type="InterPro" id="IPR007577">
    <property type="entry name" value="GlycoTrfase_DXD_sugar-bd_CS"/>
</dbReference>
<dbReference type="InterPro" id="IPR029044">
    <property type="entry name" value="Nucleotide-diphossugar_trans"/>
</dbReference>
<dbReference type="PANTHER" id="PTHR32385:SF15">
    <property type="entry name" value="INOSITOL PHOSPHOCERAMIDE MANNOSYLTRANSFERASE 1"/>
    <property type="match status" value="1"/>
</dbReference>
<evidence type="ECO:0000313" key="5">
    <source>
        <dbReference type="Proteomes" id="UP000254620"/>
    </source>
</evidence>
<gene>
    <name evidence="3" type="ORF">NCTC10926_02543</name>
    <name evidence="2" type="ORF">NCTC11296_00190</name>
</gene>
<dbReference type="AlphaFoldDB" id="A0A377I5H5"/>